<feature type="transmembrane region" description="Helical" evidence="1">
    <location>
        <begin position="40"/>
        <end position="58"/>
    </location>
</feature>
<gene>
    <name evidence="2" type="ORF">I6N98_11445</name>
</gene>
<accession>A0A7T4QYE6</accession>
<evidence type="ECO:0000256" key="1">
    <source>
        <dbReference type="SAM" id="Phobius"/>
    </source>
</evidence>
<dbReference type="AlphaFoldDB" id="A0A7T4QYE6"/>
<keyword evidence="1" id="KW-0472">Membrane</keyword>
<keyword evidence="1" id="KW-1133">Transmembrane helix</keyword>
<keyword evidence="1" id="KW-0812">Transmembrane</keyword>
<organism evidence="2 3">
    <name type="scientific">Spongiibacter nanhainus</name>
    <dbReference type="NCBI Taxonomy" id="2794344"/>
    <lineage>
        <taxon>Bacteria</taxon>
        <taxon>Pseudomonadati</taxon>
        <taxon>Pseudomonadota</taxon>
        <taxon>Gammaproteobacteria</taxon>
        <taxon>Cellvibrionales</taxon>
        <taxon>Spongiibacteraceae</taxon>
        <taxon>Spongiibacter</taxon>
    </lineage>
</organism>
<dbReference type="KEGG" id="snan:I6N98_11445"/>
<evidence type="ECO:0000313" key="3">
    <source>
        <dbReference type="Proteomes" id="UP000596063"/>
    </source>
</evidence>
<dbReference type="Proteomes" id="UP000596063">
    <property type="component" value="Chromosome"/>
</dbReference>
<name>A0A7T4QYE6_9GAMM</name>
<proteinExistence type="predicted"/>
<sequence length="59" mass="6655">MANLLTILAVLFVALLVIVPMVERFAPRPTPEQTQRMSRWILPLVGLSLVIALIKQLME</sequence>
<dbReference type="RefSeq" id="WP_198568496.1">
    <property type="nucleotide sequence ID" value="NZ_CP066167.1"/>
</dbReference>
<protein>
    <submittedName>
        <fullName evidence="2">Uncharacterized protein</fullName>
    </submittedName>
</protein>
<dbReference type="EMBL" id="CP066167">
    <property type="protein sequence ID" value="QQD16994.1"/>
    <property type="molecule type" value="Genomic_DNA"/>
</dbReference>
<keyword evidence="3" id="KW-1185">Reference proteome</keyword>
<evidence type="ECO:0000313" key="2">
    <source>
        <dbReference type="EMBL" id="QQD16994.1"/>
    </source>
</evidence>
<reference evidence="2 3" key="1">
    <citation type="submission" date="2020-12" db="EMBL/GenBank/DDBJ databases">
        <authorList>
            <person name="Shan Y."/>
        </authorList>
    </citation>
    <scope>NUCLEOTIDE SEQUENCE [LARGE SCALE GENOMIC DNA]</scope>
    <source>
        <strain evidence="3">csc3.9</strain>
    </source>
</reference>